<keyword evidence="10" id="KW-1133">Transmembrane helix</keyword>
<dbReference type="SMART" id="SM00091">
    <property type="entry name" value="PAS"/>
    <property type="match status" value="1"/>
</dbReference>
<keyword evidence="8" id="KW-0902">Two-component regulatory system</keyword>
<dbReference type="InterPro" id="IPR013767">
    <property type="entry name" value="PAS_fold"/>
</dbReference>
<protein>
    <recommendedName>
        <fullName evidence="2">histidine kinase</fullName>
        <ecNumber evidence="2">2.7.13.3</ecNumber>
    </recommendedName>
</protein>
<dbReference type="GO" id="GO:0000155">
    <property type="term" value="F:phosphorelay sensor kinase activity"/>
    <property type="evidence" value="ECO:0007669"/>
    <property type="project" value="InterPro"/>
</dbReference>
<dbReference type="InterPro" id="IPR005467">
    <property type="entry name" value="His_kinase_dom"/>
</dbReference>
<evidence type="ECO:0000256" key="8">
    <source>
        <dbReference type="ARBA" id="ARBA00023012"/>
    </source>
</evidence>
<dbReference type="CDD" id="cd00130">
    <property type="entry name" value="PAS"/>
    <property type="match status" value="1"/>
</dbReference>
<feature type="region of interest" description="Disordered" evidence="9">
    <location>
        <begin position="1"/>
        <end position="34"/>
    </location>
</feature>
<dbReference type="Pfam" id="PF02518">
    <property type="entry name" value="HATPase_c"/>
    <property type="match status" value="1"/>
</dbReference>
<evidence type="ECO:0000256" key="1">
    <source>
        <dbReference type="ARBA" id="ARBA00000085"/>
    </source>
</evidence>
<organism evidence="14 15">
    <name type="scientific">Herbaspirillum frisingense GSF30</name>
    <dbReference type="NCBI Taxonomy" id="864073"/>
    <lineage>
        <taxon>Bacteria</taxon>
        <taxon>Pseudomonadati</taxon>
        <taxon>Pseudomonadota</taxon>
        <taxon>Betaproteobacteria</taxon>
        <taxon>Burkholderiales</taxon>
        <taxon>Oxalobacteraceae</taxon>
        <taxon>Herbaspirillum</taxon>
    </lineage>
</organism>
<dbReference type="PROSITE" id="PS50112">
    <property type="entry name" value="PAS"/>
    <property type="match status" value="1"/>
</dbReference>
<proteinExistence type="predicted"/>
<dbReference type="InterPro" id="IPR036097">
    <property type="entry name" value="HisK_dim/P_sf"/>
</dbReference>
<dbReference type="InterPro" id="IPR000700">
    <property type="entry name" value="PAS-assoc_C"/>
</dbReference>
<gene>
    <name evidence="14" type="ORF">HFRIS_008711</name>
</gene>
<keyword evidence="7" id="KW-0067">ATP-binding</keyword>
<evidence type="ECO:0000313" key="14">
    <source>
        <dbReference type="EMBL" id="EOA05210.1"/>
    </source>
</evidence>
<dbReference type="InterPro" id="IPR036890">
    <property type="entry name" value="HATPase_C_sf"/>
</dbReference>
<evidence type="ECO:0000256" key="6">
    <source>
        <dbReference type="ARBA" id="ARBA00022777"/>
    </source>
</evidence>
<dbReference type="AlphaFoldDB" id="A0AAI9N470"/>
<accession>A0AAI9N470</accession>
<evidence type="ECO:0000256" key="4">
    <source>
        <dbReference type="ARBA" id="ARBA00022679"/>
    </source>
</evidence>
<evidence type="ECO:0000313" key="15">
    <source>
        <dbReference type="Proteomes" id="UP000006772"/>
    </source>
</evidence>
<comment type="caution">
    <text evidence="14">The sequence shown here is derived from an EMBL/GenBank/DDBJ whole genome shotgun (WGS) entry which is preliminary data.</text>
</comment>
<dbReference type="Gene3D" id="1.10.287.130">
    <property type="match status" value="1"/>
</dbReference>
<keyword evidence="4" id="KW-0808">Transferase</keyword>
<dbReference type="InterPro" id="IPR035965">
    <property type="entry name" value="PAS-like_dom_sf"/>
</dbReference>
<keyword evidence="10" id="KW-0812">Transmembrane</keyword>
<feature type="domain" description="PAC" evidence="13">
    <location>
        <begin position="393"/>
        <end position="445"/>
    </location>
</feature>
<evidence type="ECO:0000256" key="3">
    <source>
        <dbReference type="ARBA" id="ARBA00022553"/>
    </source>
</evidence>
<reference evidence="14 15" key="1">
    <citation type="journal article" date="2013" name="Front. Microbiol.">
        <title>The genome of the endophytic bacterium H. frisingense GSF30(T) identifies diverse strategies in the Herbaspirillum genus to interact with plants.</title>
        <authorList>
            <person name="Straub D."/>
            <person name="Rothballer M."/>
            <person name="Hartmann A."/>
            <person name="Ludewig U."/>
        </authorList>
    </citation>
    <scope>NUCLEOTIDE SEQUENCE [LARGE SCALE GENOMIC DNA]</scope>
    <source>
        <strain evidence="14 15">GSF30</strain>
    </source>
</reference>
<keyword evidence="5" id="KW-0547">Nucleotide-binding</keyword>
<dbReference type="NCBIfam" id="TIGR00229">
    <property type="entry name" value="sensory_box"/>
    <property type="match status" value="1"/>
</dbReference>
<dbReference type="SMART" id="SM00387">
    <property type="entry name" value="HATPase_c"/>
    <property type="match status" value="1"/>
</dbReference>
<sequence>MLALAPGGSYTGGDMKTIPPPPISPQPNAASQLQASGRKTTMRWLIPFLLLCLFLATLIWLPRQAQQMEASERLEQLIADSLWVEQAIRFQLSRDDESMRIIGREIITGRLNQDHFRSRLNALLRNNREFYRVTWFNAEGRPVASTDDFPISRNDLSQSSLMTGDRARQMHRPLYSPPAVPPGIAEPMLMDYHVPLFRDNHYVGSLVASYAVARILNEMVPWWFAQDNEISLTDTDDNVVARRTSGGPGLNVYTHRRELELPGLTLVLHTNSTKSAPKLLPNLLVGSVIVLSLGLLWSLWALWRDITRRTKAEKALLNEAVFRAAMENSLVTGMRARDLEGRITYVNPAFCKMVGFAAEELVGKIPPMPYWAPEAMDEYQERFSNVLAGRATPQFETIFQRRDGERFPVLIFESPLVDQDGKQTGWMGSILDISERKRAEDLNRTQEEKLQASARLASMGEIASTLAHELNQPLAAISSFTTGALNMMQQGQADPKALQPALEKIHAQAQRAGHVIRSVHQFVKKREPARQRLQVRQLIDNVTPLIELQAQQFFVVLQLQVPRSLPPILGDQVLLEQVILNLTRNGIQSMAAVPSARRILRVTAELTRNDDGVESVTVSVIDQGHGIAEDVAARLFSPFFSTKAEGMGMGLNICRTTIEFHGGTLTYTDNPAGGTIFRFSLPAQSGQPQ</sequence>
<dbReference type="Proteomes" id="UP000006772">
    <property type="component" value="Unassembled WGS sequence"/>
</dbReference>
<dbReference type="InterPro" id="IPR003594">
    <property type="entry name" value="HATPase_dom"/>
</dbReference>
<dbReference type="SUPFAM" id="SSF47384">
    <property type="entry name" value="Homodimeric domain of signal transducing histidine kinase"/>
    <property type="match status" value="1"/>
</dbReference>
<dbReference type="InterPro" id="IPR004358">
    <property type="entry name" value="Sig_transdc_His_kin-like_C"/>
</dbReference>
<evidence type="ECO:0000256" key="10">
    <source>
        <dbReference type="SAM" id="Phobius"/>
    </source>
</evidence>
<feature type="transmembrane region" description="Helical" evidence="10">
    <location>
        <begin position="44"/>
        <end position="61"/>
    </location>
</feature>
<dbReference type="Gene3D" id="3.30.565.10">
    <property type="entry name" value="Histidine kinase-like ATPase, C-terminal domain"/>
    <property type="match status" value="1"/>
</dbReference>
<feature type="transmembrane region" description="Helical" evidence="10">
    <location>
        <begin position="283"/>
        <end position="303"/>
    </location>
</feature>
<dbReference type="PANTHER" id="PTHR43065">
    <property type="entry name" value="SENSOR HISTIDINE KINASE"/>
    <property type="match status" value="1"/>
</dbReference>
<dbReference type="GO" id="GO:0006355">
    <property type="term" value="P:regulation of DNA-templated transcription"/>
    <property type="evidence" value="ECO:0007669"/>
    <property type="project" value="InterPro"/>
</dbReference>
<feature type="domain" description="Histidine kinase" evidence="11">
    <location>
        <begin position="465"/>
        <end position="685"/>
    </location>
</feature>
<dbReference type="PROSITE" id="PS50109">
    <property type="entry name" value="HIS_KIN"/>
    <property type="match status" value="1"/>
</dbReference>
<dbReference type="SMART" id="SM00086">
    <property type="entry name" value="PAC"/>
    <property type="match status" value="1"/>
</dbReference>
<dbReference type="InterPro" id="IPR003661">
    <property type="entry name" value="HisK_dim/P_dom"/>
</dbReference>
<dbReference type="Gene3D" id="3.30.450.20">
    <property type="entry name" value="PAS domain"/>
    <property type="match status" value="2"/>
</dbReference>
<evidence type="ECO:0000256" key="2">
    <source>
        <dbReference type="ARBA" id="ARBA00012438"/>
    </source>
</evidence>
<evidence type="ECO:0000259" key="11">
    <source>
        <dbReference type="PROSITE" id="PS50109"/>
    </source>
</evidence>
<comment type="catalytic activity">
    <reaction evidence="1">
        <text>ATP + protein L-histidine = ADP + protein N-phospho-L-histidine.</text>
        <dbReference type="EC" id="2.7.13.3"/>
    </reaction>
</comment>
<dbReference type="InterPro" id="IPR001610">
    <property type="entry name" value="PAC"/>
</dbReference>
<dbReference type="PRINTS" id="PR00344">
    <property type="entry name" value="BCTRLSENSOR"/>
</dbReference>
<evidence type="ECO:0000259" key="13">
    <source>
        <dbReference type="PROSITE" id="PS50113"/>
    </source>
</evidence>
<dbReference type="EMBL" id="AEEC02000009">
    <property type="protein sequence ID" value="EOA05210.1"/>
    <property type="molecule type" value="Genomic_DNA"/>
</dbReference>
<dbReference type="CDD" id="cd00082">
    <property type="entry name" value="HisKA"/>
    <property type="match status" value="1"/>
</dbReference>
<keyword evidence="6 14" id="KW-0418">Kinase</keyword>
<dbReference type="GO" id="GO:0005524">
    <property type="term" value="F:ATP binding"/>
    <property type="evidence" value="ECO:0007669"/>
    <property type="project" value="UniProtKB-KW"/>
</dbReference>
<keyword evidence="10" id="KW-0472">Membrane</keyword>
<dbReference type="Pfam" id="PF00512">
    <property type="entry name" value="HisKA"/>
    <property type="match status" value="1"/>
</dbReference>
<name>A0AAI9N470_9BURK</name>
<dbReference type="EC" id="2.7.13.3" evidence="2"/>
<evidence type="ECO:0000256" key="5">
    <source>
        <dbReference type="ARBA" id="ARBA00022741"/>
    </source>
</evidence>
<dbReference type="PROSITE" id="PS50113">
    <property type="entry name" value="PAC"/>
    <property type="match status" value="1"/>
</dbReference>
<dbReference type="SUPFAM" id="SSF55785">
    <property type="entry name" value="PYP-like sensor domain (PAS domain)"/>
    <property type="match status" value="1"/>
</dbReference>
<evidence type="ECO:0000259" key="12">
    <source>
        <dbReference type="PROSITE" id="PS50112"/>
    </source>
</evidence>
<dbReference type="SUPFAM" id="SSF55874">
    <property type="entry name" value="ATPase domain of HSP90 chaperone/DNA topoisomerase II/histidine kinase"/>
    <property type="match status" value="1"/>
</dbReference>
<keyword evidence="3" id="KW-0597">Phosphoprotein</keyword>
<dbReference type="Pfam" id="PF00989">
    <property type="entry name" value="PAS"/>
    <property type="match status" value="1"/>
</dbReference>
<evidence type="ECO:0000256" key="7">
    <source>
        <dbReference type="ARBA" id="ARBA00022840"/>
    </source>
</evidence>
<dbReference type="InterPro" id="IPR000014">
    <property type="entry name" value="PAS"/>
</dbReference>
<dbReference type="SMART" id="SM00388">
    <property type="entry name" value="HisKA"/>
    <property type="match status" value="1"/>
</dbReference>
<feature type="domain" description="PAS" evidence="12">
    <location>
        <begin position="318"/>
        <end position="390"/>
    </location>
</feature>
<dbReference type="PANTHER" id="PTHR43065:SF10">
    <property type="entry name" value="PEROXIDE STRESS-ACTIVATED HISTIDINE KINASE MAK3"/>
    <property type="match status" value="1"/>
</dbReference>
<evidence type="ECO:0000256" key="9">
    <source>
        <dbReference type="SAM" id="MobiDB-lite"/>
    </source>
</evidence>